<protein>
    <submittedName>
        <fullName evidence="2">Uncharacterized protein</fullName>
    </submittedName>
</protein>
<reference evidence="2" key="2">
    <citation type="submission" date="2020-09" db="EMBL/GenBank/DDBJ databases">
        <authorList>
            <person name="Sun Q."/>
            <person name="Zhou Y."/>
        </authorList>
    </citation>
    <scope>NUCLEOTIDE SEQUENCE</scope>
    <source>
        <strain evidence="2">CGMCC 1.15152</strain>
    </source>
</reference>
<evidence type="ECO:0000313" key="3">
    <source>
        <dbReference type="Proteomes" id="UP000633205"/>
    </source>
</evidence>
<keyword evidence="3" id="KW-1185">Reference proteome</keyword>
<feature type="region of interest" description="Disordered" evidence="1">
    <location>
        <begin position="175"/>
        <end position="200"/>
    </location>
</feature>
<name>A0A917DKJ8_9MICO</name>
<organism evidence="2 3">
    <name type="scientific">Microbacterium faecale</name>
    <dbReference type="NCBI Taxonomy" id="1804630"/>
    <lineage>
        <taxon>Bacteria</taxon>
        <taxon>Bacillati</taxon>
        <taxon>Actinomycetota</taxon>
        <taxon>Actinomycetes</taxon>
        <taxon>Micrococcales</taxon>
        <taxon>Microbacteriaceae</taxon>
        <taxon>Microbacterium</taxon>
    </lineage>
</organism>
<dbReference type="PROSITE" id="PS51257">
    <property type="entry name" value="PROKAR_LIPOPROTEIN"/>
    <property type="match status" value="1"/>
</dbReference>
<feature type="compositionally biased region" description="Acidic residues" evidence="1">
    <location>
        <begin position="189"/>
        <end position="200"/>
    </location>
</feature>
<proteinExistence type="predicted"/>
<dbReference type="EMBL" id="BMHO01000003">
    <property type="protein sequence ID" value="GGD46235.1"/>
    <property type="molecule type" value="Genomic_DNA"/>
</dbReference>
<comment type="caution">
    <text evidence="2">The sequence shown here is derived from an EMBL/GenBank/DDBJ whole genome shotgun (WGS) entry which is preliminary data.</text>
</comment>
<dbReference type="Proteomes" id="UP000633205">
    <property type="component" value="Unassembled WGS sequence"/>
</dbReference>
<sequence>MPFTRNVSTPRITTVATLVAATLMLGGCFSNPIDEVVDQIDEAVAGEAAAEAAADDEQADAIEVEVEDSDGEVGLTSGNTVPDGFPAEVPYIDGRIIVGQVAGTGDNKLWSLGIAVDDVEAAFAEQVELVRAEGFEPGLDSPDGLLKQFSKDGLALSVSASELADGQPMVMVQVQSTASDDGSSRPEDGANDADTDNADAVDGDIVCEDGDAAARAEIPNELAELSVPFYPCLVEMSAIPGSDPLFVGEYDTDHPSVLVEAEILLQFEGSDWEVTSRANEGDNTITQAEMPGYSLVVVVGPSRMPDAESSVHYTLRPQ</sequence>
<evidence type="ECO:0000313" key="2">
    <source>
        <dbReference type="EMBL" id="GGD46235.1"/>
    </source>
</evidence>
<gene>
    <name evidence="2" type="ORF">GCM10010915_29360</name>
</gene>
<dbReference type="AlphaFoldDB" id="A0A917DKJ8"/>
<reference evidence="2" key="1">
    <citation type="journal article" date="2014" name="Int. J. Syst. Evol. Microbiol.">
        <title>Complete genome sequence of Corynebacterium casei LMG S-19264T (=DSM 44701T), isolated from a smear-ripened cheese.</title>
        <authorList>
            <consortium name="US DOE Joint Genome Institute (JGI-PGF)"/>
            <person name="Walter F."/>
            <person name="Albersmeier A."/>
            <person name="Kalinowski J."/>
            <person name="Ruckert C."/>
        </authorList>
    </citation>
    <scope>NUCLEOTIDE SEQUENCE</scope>
    <source>
        <strain evidence="2">CGMCC 1.15152</strain>
    </source>
</reference>
<evidence type="ECO:0000256" key="1">
    <source>
        <dbReference type="SAM" id="MobiDB-lite"/>
    </source>
</evidence>
<dbReference type="RefSeq" id="WP_188713165.1">
    <property type="nucleotide sequence ID" value="NZ_BMHO01000003.1"/>
</dbReference>
<accession>A0A917DKJ8</accession>